<dbReference type="EMBL" id="SJZB01000012">
    <property type="protein sequence ID" value="TCJ18194.1"/>
    <property type="molecule type" value="Genomic_DNA"/>
</dbReference>
<dbReference type="PANTHER" id="PTHR13767:SF2">
    <property type="entry name" value="PSEUDOURIDYLATE SYNTHASE TRUB1"/>
    <property type="match status" value="1"/>
</dbReference>
<dbReference type="InterPro" id="IPR014780">
    <property type="entry name" value="tRNA_psdUridine_synth_TruB"/>
</dbReference>
<feature type="domain" description="Pseudouridine synthase II N-terminal" evidence="6">
    <location>
        <begin position="28"/>
        <end position="175"/>
    </location>
</feature>
<evidence type="ECO:0000259" key="7">
    <source>
        <dbReference type="Pfam" id="PF09157"/>
    </source>
</evidence>
<comment type="catalytic activity">
    <reaction evidence="1 5">
        <text>uridine(55) in tRNA = pseudouridine(55) in tRNA</text>
        <dbReference type="Rhea" id="RHEA:42532"/>
        <dbReference type="Rhea" id="RHEA-COMP:10101"/>
        <dbReference type="Rhea" id="RHEA-COMP:10102"/>
        <dbReference type="ChEBI" id="CHEBI:65314"/>
        <dbReference type="ChEBI" id="CHEBI:65315"/>
        <dbReference type="EC" id="5.4.99.25"/>
    </reaction>
</comment>
<dbReference type="HAMAP" id="MF_01080">
    <property type="entry name" value="TruB_bact"/>
    <property type="match status" value="1"/>
</dbReference>
<evidence type="ECO:0000256" key="5">
    <source>
        <dbReference type="HAMAP-Rule" id="MF_01080"/>
    </source>
</evidence>
<accession>A0A4R1BLE6</accession>
<dbReference type="InterPro" id="IPR015240">
    <property type="entry name" value="tRNA_sdUridine_synth_fam1_C"/>
</dbReference>
<dbReference type="Pfam" id="PF01509">
    <property type="entry name" value="TruB_N"/>
    <property type="match status" value="1"/>
</dbReference>
<dbReference type="SUPFAM" id="SSF55120">
    <property type="entry name" value="Pseudouridine synthase"/>
    <property type="match status" value="1"/>
</dbReference>
<dbReference type="CDD" id="cd02573">
    <property type="entry name" value="PseudoU_synth_EcTruB"/>
    <property type="match status" value="1"/>
</dbReference>
<reference evidence="9 10" key="1">
    <citation type="submission" date="2019-03" db="EMBL/GenBank/DDBJ databases">
        <title>Genome sequence of Thiobacillaceae bacterium LSR1, a sulfur-oxidizing bacterium isolated from freshwater sediment.</title>
        <authorList>
            <person name="Li S."/>
        </authorList>
    </citation>
    <scope>NUCLEOTIDE SEQUENCE [LARGE SCALE GENOMIC DNA]</scope>
    <source>
        <strain evidence="9 10">LSR1</strain>
    </source>
</reference>
<dbReference type="PANTHER" id="PTHR13767">
    <property type="entry name" value="TRNA-PSEUDOURIDINE SYNTHASE"/>
    <property type="match status" value="1"/>
</dbReference>
<dbReference type="InterPro" id="IPR032819">
    <property type="entry name" value="TruB_C"/>
</dbReference>
<dbReference type="GO" id="GO:0160148">
    <property type="term" value="F:tRNA pseudouridine(55) synthase activity"/>
    <property type="evidence" value="ECO:0007669"/>
    <property type="project" value="UniProtKB-EC"/>
</dbReference>
<evidence type="ECO:0000259" key="6">
    <source>
        <dbReference type="Pfam" id="PF01509"/>
    </source>
</evidence>
<dbReference type="Pfam" id="PF09157">
    <property type="entry name" value="TruB-C_2"/>
    <property type="match status" value="1"/>
</dbReference>
<comment type="function">
    <text evidence="5">Responsible for synthesis of pseudouridine from uracil-55 in the psi GC loop of transfer RNAs.</text>
</comment>
<dbReference type="FunFam" id="3.30.2350.10:FF:000011">
    <property type="entry name" value="tRNA pseudouridine synthase B"/>
    <property type="match status" value="1"/>
</dbReference>
<comment type="similarity">
    <text evidence="2 5">Belongs to the pseudouridine synthase TruB family. Type 1 subfamily.</text>
</comment>
<organism evidence="9 10">
    <name type="scientific">Parasulfuritortus cantonensis</name>
    <dbReference type="NCBI Taxonomy" id="2528202"/>
    <lineage>
        <taxon>Bacteria</taxon>
        <taxon>Pseudomonadati</taxon>
        <taxon>Pseudomonadota</taxon>
        <taxon>Betaproteobacteria</taxon>
        <taxon>Nitrosomonadales</taxon>
        <taxon>Thiobacillaceae</taxon>
        <taxon>Parasulfuritortus</taxon>
    </lineage>
</organism>
<keyword evidence="4 5" id="KW-0413">Isomerase</keyword>
<dbReference type="InterPro" id="IPR015947">
    <property type="entry name" value="PUA-like_sf"/>
</dbReference>
<evidence type="ECO:0000256" key="1">
    <source>
        <dbReference type="ARBA" id="ARBA00000385"/>
    </source>
</evidence>
<dbReference type="AlphaFoldDB" id="A0A4R1BLE6"/>
<dbReference type="NCBIfam" id="TIGR00431">
    <property type="entry name" value="TruB"/>
    <property type="match status" value="1"/>
</dbReference>
<evidence type="ECO:0000256" key="2">
    <source>
        <dbReference type="ARBA" id="ARBA00005642"/>
    </source>
</evidence>
<dbReference type="Pfam" id="PF16198">
    <property type="entry name" value="TruB_C_2"/>
    <property type="match status" value="1"/>
</dbReference>
<comment type="caution">
    <text evidence="9">The sequence shown here is derived from an EMBL/GenBank/DDBJ whole genome shotgun (WGS) entry which is preliminary data.</text>
</comment>
<evidence type="ECO:0000313" key="10">
    <source>
        <dbReference type="Proteomes" id="UP000295443"/>
    </source>
</evidence>
<dbReference type="InterPro" id="IPR020103">
    <property type="entry name" value="PsdUridine_synth_cat_dom_sf"/>
</dbReference>
<feature type="domain" description="tRNA pseudouridylate synthase B C-terminal" evidence="8">
    <location>
        <begin position="176"/>
        <end position="225"/>
    </location>
</feature>
<dbReference type="GO" id="GO:1990481">
    <property type="term" value="P:mRNA pseudouridine synthesis"/>
    <property type="evidence" value="ECO:0007669"/>
    <property type="project" value="TreeGrafter"/>
</dbReference>
<dbReference type="Proteomes" id="UP000295443">
    <property type="component" value="Unassembled WGS sequence"/>
</dbReference>
<gene>
    <name evidence="5 9" type="primary">truB</name>
    <name evidence="9" type="ORF">EZJ19_02880</name>
</gene>
<dbReference type="Gene3D" id="2.30.130.10">
    <property type="entry name" value="PUA domain"/>
    <property type="match status" value="1"/>
</dbReference>
<dbReference type="OrthoDB" id="9802309at2"/>
<keyword evidence="10" id="KW-1185">Reference proteome</keyword>
<proteinExistence type="inferred from homology"/>
<name>A0A4R1BLE6_9PROT</name>
<feature type="domain" description="tRNA pseudouridine synthase II TruB subfamily 1 C-terminal" evidence="7">
    <location>
        <begin position="239"/>
        <end position="293"/>
    </location>
</feature>
<evidence type="ECO:0000256" key="4">
    <source>
        <dbReference type="ARBA" id="ARBA00023235"/>
    </source>
</evidence>
<dbReference type="InterPro" id="IPR036974">
    <property type="entry name" value="PUA_sf"/>
</dbReference>
<dbReference type="GO" id="GO:0003723">
    <property type="term" value="F:RNA binding"/>
    <property type="evidence" value="ECO:0007669"/>
    <property type="project" value="InterPro"/>
</dbReference>
<dbReference type="SUPFAM" id="SSF88697">
    <property type="entry name" value="PUA domain-like"/>
    <property type="match status" value="1"/>
</dbReference>
<evidence type="ECO:0000256" key="3">
    <source>
        <dbReference type="ARBA" id="ARBA00022694"/>
    </source>
</evidence>
<dbReference type="InterPro" id="IPR002501">
    <property type="entry name" value="PsdUridine_synth_N"/>
</dbReference>
<sequence length="297" mass="32117">MAKRKVDGVLLLDKPEGITSNLALQKARRLFNAEKAGHTGTLDPFATGLLPLCLGEATKFSQFLLDADKVYLAELHLGVRTTTADPEGEVIETRPVAVTRNDIAGILPRFIGAIDQVPPMHSAIKRDGRPLYELARKGVEVERQARRVKVYGIELLGLAGDRLTVRVDCGKGVYVRTLAEDIGAALGCGAHLAALRREQVGPFAIEDAVSLAELEAMAADARDAELLPPDCLIEDLARLDLDVESAWQIRHGQAIWRAGLRVGDLLRLYDPAGRFLGVAEVDIEGKAAPKRLLATAP</sequence>
<feature type="active site" description="Nucleophile" evidence="5">
    <location>
        <position position="43"/>
    </location>
</feature>
<dbReference type="CDD" id="cd21152">
    <property type="entry name" value="PUA_TruB_bacterial"/>
    <property type="match status" value="1"/>
</dbReference>
<evidence type="ECO:0000259" key="8">
    <source>
        <dbReference type="Pfam" id="PF16198"/>
    </source>
</evidence>
<dbReference type="Gene3D" id="3.30.2350.10">
    <property type="entry name" value="Pseudouridine synthase"/>
    <property type="match status" value="1"/>
</dbReference>
<protein>
    <recommendedName>
        <fullName evidence="5">tRNA pseudouridine synthase B</fullName>
        <ecNumber evidence="5">5.4.99.25</ecNumber>
    </recommendedName>
    <alternativeName>
        <fullName evidence="5">tRNA pseudouridine(55) synthase</fullName>
        <shortName evidence="5">Psi55 synthase</shortName>
    </alternativeName>
    <alternativeName>
        <fullName evidence="5">tRNA pseudouridylate synthase</fullName>
    </alternativeName>
    <alternativeName>
        <fullName evidence="5">tRNA-uridine isomerase</fullName>
    </alternativeName>
</protein>
<keyword evidence="3 5" id="KW-0819">tRNA processing</keyword>
<dbReference type="RefSeq" id="WP_131444792.1">
    <property type="nucleotide sequence ID" value="NZ_SJZB01000012.1"/>
</dbReference>
<dbReference type="GO" id="GO:0031119">
    <property type="term" value="P:tRNA pseudouridine synthesis"/>
    <property type="evidence" value="ECO:0007669"/>
    <property type="project" value="UniProtKB-UniRule"/>
</dbReference>
<dbReference type="EC" id="5.4.99.25" evidence="5"/>
<evidence type="ECO:0000313" key="9">
    <source>
        <dbReference type="EMBL" id="TCJ18194.1"/>
    </source>
</evidence>